<dbReference type="InterPro" id="IPR026050">
    <property type="entry name" value="C1GALT1/C1GALT1_chp1"/>
</dbReference>
<keyword evidence="10" id="KW-1133">Transmembrane helix</keyword>
<evidence type="ECO:0000256" key="2">
    <source>
        <dbReference type="ARBA" id="ARBA00004922"/>
    </source>
</evidence>
<keyword evidence="11" id="KW-0472">Membrane</keyword>
<keyword evidence="5" id="KW-0328">Glycosyltransferase</keyword>
<comment type="similarity">
    <text evidence="3">Belongs to the glycosyltransferase 31 family. Beta3-Gal-T subfamily.</text>
</comment>
<evidence type="ECO:0000256" key="5">
    <source>
        <dbReference type="ARBA" id="ARBA00022676"/>
    </source>
</evidence>
<sequence length="460" mass="51533">MRYNARLGLLVTALVAAALIGLHLNISPPTIRTGWRPWSQRAVLPTKPSAEIDVEAPPCQWLAGAENVVVVMRTGATEIKAKLPVHLNTTFQCYPDTLIFSDYAEVFEGHQVHDVLAKVSNEVVETQGDFKHYRRLQKLGRVGLAQDELHAESLESGPVGKNDNPGWRLDKWKFLPMMTRTLELRPDKEWFIFIEPDTYVVWSNMVQWLQTLDPQKDSYYGSEVQIGTDVFAHGGSAFVMSNSAIRKAAAAYEADPDFWHARTAEHWAGDCILGKALKTTGIGLVWSWPMFQGGNPADMDWKERKDERRLWCSPALSYHHFEAYEVASMWGFEQQHILRLTGPRLHRSKDSILHHHDLFERYVVPNISTTRPNWTNMSPDLVPASSHMGVEECRTHCENLPGCVQFSSSVFGCSTGAELKMGRPAGGVSAGWTGGGVARWRKGFGGCNGVGWWTSGWAQS</sequence>
<keyword evidence="6" id="KW-0808">Transferase</keyword>
<evidence type="ECO:0000259" key="12">
    <source>
        <dbReference type="Pfam" id="PF02434"/>
    </source>
</evidence>
<dbReference type="AlphaFoldDB" id="A0AAN7YT13"/>
<organism evidence="13 14">
    <name type="scientific">Meristemomyces frigidus</name>
    <dbReference type="NCBI Taxonomy" id="1508187"/>
    <lineage>
        <taxon>Eukaryota</taxon>
        <taxon>Fungi</taxon>
        <taxon>Dikarya</taxon>
        <taxon>Ascomycota</taxon>
        <taxon>Pezizomycotina</taxon>
        <taxon>Dothideomycetes</taxon>
        <taxon>Dothideomycetidae</taxon>
        <taxon>Mycosphaerellales</taxon>
        <taxon>Teratosphaeriaceae</taxon>
        <taxon>Meristemomyces</taxon>
    </lineage>
</organism>
<evidence type="ECO:0000256" key="11">
    <source>
        <dbReference type="ARBA" id="ARBA00023136"/>
    </source>
</evidence>
<gene>
    <name evidence="13" type="ORF">LTR62_007914</name>
</gene>
<protein>
    <recommendedName>
        <fullName evidence="4">N-acetylgalactosaminide beta-1,3-galactosyltransferase</fullName>
        <ecNumber evidence="4">2.4.1.122</ecNumber>
    </recommendedName>
</protein>
<dbReference type="GO" id="GO:0000166">
    <property type="term" value="F:nucleotide binding"/>
    <property type="evidence" value="ECO:0007669"/>
    <property type="project" value="UniProtKB-KW"/>
</dbReference>
<evidence type="ECO:0000256" key="1">
    <source>
        <dbReference type="ARBA" id="ARBA00004606"/>
    </source>
</evidence>
<dbReference type="PANTHER" id="PTHR23033">
    <property type="entry name" value="BETA1,3-GALACTOSYLTRANSFERASE"/>
    <property type="match status" value="1"/>
</dbReference>
<proteinExistence type="inferred from homology"/>
<dbReference type="EMBL" id="JAVRRL010000008">
    <property type="protein sequence ID" value="KAK5116367.1"/>
    <property type="molecule type" value="Genomic_DNA"/>
</dbReference>
<dbReference type="Pfam" id="PF02434">
    <property type="entry name" value="Fringe"/>
    <property type="match status" value="1"/>
</dbReference>
<feature type="domain" description="Fringe-like glycosyltransferase" evidence="12">
    <location>
        <begin position="184"/>
        <end position="287"/>
    </location>
</feature>
<keyword evidence="8" id="KW-0547">Nucleotide-binding</keyword>
<dbReference type="PANTHER" id="PTHR23033:SF47">
    <property type="entry name" value="APPLE DOMAIN-CONTAINING PROTEIN-RELATED"/>
    <property type="match status" value="1"/>
</dbReference>
<evidence type="ECO:0000256" key="10">
    <source>
        <dbReference type="ARBA" id="ARBA00022989"/>
    </source>
</evidence>
<dbReference type="InterPro" id="IPR003378">
    <property type="entry name" value="Fringe-like_glycosylTrfase"/>
</dbReference>
<keyword evidence="9" id="KW-0735">Signal-anchor</keyword>
<dbReference type="GO" id="GO:0016020">
    <property type="term" value="C:membrane"/>
    <property type="evidence" value="ECO:0007669"/>
    <property type="project" value="UniProtKB-SubCell"/>
</dbReference>
<dbReference type="EC" id="2.4.1.122" evidence="4"/>
<name>A0AAN7YT13_9PEZI</name>
<evidence type="ECO:0000256" key="8">
    <source>
        <dbReference type="ARBA" id="ARBA00022741"/>
    </source>
</evidence>
<accession>A0AAN7YT13</accession>
<dbReference type="Proteomes" id="UP001310890">
    <property type="component" value="Unassembled WGS sequence"/>
</dbReference>
<dbReference type="GO" id="GO:0016263">
    <property type="term" value="F:glycoprotein-N-acetylgalactosamine 3-beta-galactosyltransferase activity"/>
    <property type="evidence" value="ECO:0007669"/>
    <property type="project" value="UniProtKB-EC"/>
</dbReference>
<evidence type="ECO:0000256" key="6">
    <source>
        <dbReference type="ARBA" id="ARBA00022679"/>
    </source>
</evidence>
<keyword evidence="7" id="KW-0812">Transmembrane</keyword>
<evidence type="ECO:0000313" key="14">
    <source>
        <dbReference type="Proteomes" id="UP001310890"/>
    </source>
</evidence>
<reference evidence="13" key="1">
    <citation type="submission" date="2023-08" db="EMBL/GenBank/DDBJ databases">
        <title>Black Yeasts Isolated from many extreme environments.</title>
        <authorList>
            <person name="Coleine C."/>
            <person name="Stajich J.E."/>
            <person name="Selbmann L."/>
        </authorList>
    </citation>
    <scope>NUCLEOTIDE SEQUENCE</scope>
    <source>
        <strain evidence="13">CCFEE 5401</strain>
    </source>
</reference>
<comment type="subcellular location">
    <subcellularLocation>
        <location evidence="1">Membrane</location>
        <topology evidence="1">Single-pass type II membrane protein</topology>
    </subcellularLocation>
</comment>
<evidence type="ECO:0000256" key="4">
    <source>
        <dbReference type="ARBA" id="ARBA00012557"/>
    </source>
</evidence>
<comment type="pathway">
    <text evidence="2">Protein modification; protein glycosylation.</text>
</comment>
<evidence type="ECO:0000256" key="3">
    <source>
        <dbReference type="ARBA" id="ARBA00006462"/>
    </source>
</evidence>
<comment type="caution">
    <text evidence="13">The sequence shown here is derived from an EMBL/GenBank/DDBJ whole genome shotgun (WGS) entry which is preliminary data.</text>
</comment>
<evidence type="ECO:0000313" key="13">
    <source>
        <dbReference type="EMBL" id="KAK5116367.1"/>
    </source>
</evidence>
<evidence type="ECO:0000256" key="7">
    <source>
        <dbReference type="ARBA" id="ARBA00022692"/>
    </source>
</evidence>
<evidence type="ECO:0000256" key="9">
    <source>
        <dbReference type="ARBA" id="ARBA00022968"/>
    </source>
</evidence>
<dbReference type="Gene3D" id="3.90.550.50">
    <property type="match status" value="1"/>
</dbReference>